<evidence type="ECO:0000313" key="10">
    <source>
        <dbReference type="EMBL" id="GAA1240692.1"/>
    </source>
</evidence>
<feature type="transmembrane region" description="Helical" evidence="7">
    <location>
        <begin position="216"/>
        <end position="239"/>
    </location>
</feature>
<evidence type="ECO:0000256" key="3">
    <source>
        <dbReference type="ARBA" id="ARBA00022475"/>
    </source>
</evidence>
<dbReference type="InterPro" id="IPR000515">
    <property type="entry name" value="MetI-like"/>
</dbReference>
<dbReference type="PANTHER" id="PTHR43744:SF3">
    <property type="entry name" value="LACTOSE TRANSPORT SYSTEM PERMEASE PROTEIN LACG"/>
    <property type="match status" value="1"/>
</dbReference>
<evidence type="ECO:0000256" key="1">
    <source>
        <dbReference type="ARBA" id="ARBA00004651"/>
    </source>
</evidence>
<evidence type="ECO:0000313" key="11">
    <source>
        <dbReference type="Proteomes" id="UP001500037"/>
    </source>
</evidence>
<feature type="domain" description="ABC transmembrane type-1" evidence="9">
    <location>
        <begin position="104"/>
        <end position="293"/>
    </location>
</feature>
<feature type="compositionally biased region" description="Gly residues" evidence="8">
    <location>
        <begin position="15"/>
        <end position="25"/>
    </location>
</feature>
<feature type="region of interest" description="Disordered" evidence="8">
    <location>
        <begin position="1"/>
        <end position="35"/>
    </location>
</feature>
<dbReference type="Pfam" id="PF00528">
    <property type="entry name" value="BPD_transp_1"/>
    <property type="match status" value="1"/>
</dbReference>
<evidence type="ECO:0000256" key="4">
    <source>
        <dbReference type="ARBA" id="ARBA00022692"/>
    </source>
</evidence>
<dbReference type="CDD" id="cd06261">
    <property type="entry name" value="TM_PBP2"/>
    <property type="match status" value="1"/>
</dbReference>
<dbReference type="PROSITE" id="PS50928">
    <property type="entry name" value="ABC_TM1"/>
    <property type="match status" value="1"/>
</dbReference>
<dbReference type="InterPro" id="IPR035906">
    <property type="entry name" value="MetI-like_sf"/>
</dbReference>
<keyword evidence="5 7" id="KW-1133">Transmembrane helix</keyword>
<dbReference type="PANTHER" id="PTHR43744">
    <property type="entry name" value="ABC TRANSPORTER PERMEASE PROTEIN MG189-RELATED-RELATED"/>
    <property type="match status" value="1"/>
</dbReference>
<gene>
    <name evidence="10" type="ORF">GCM10009665_34390</name>
</gene>
<feature type="transmembrane region" description="Helical" evidence="7">
    <location>
        <begin position="108"/>
        <end position="128"/>
    </location>
</feature>
<reference evidence="10 11" key="1">
    <citation type="journal article" date="2019" name="Int. J. Syst. Evol. Microbiol.">
        <title>The Global Catalogue of Microorganisms (GCM) 10K type strain sequencing project: providing services to taxonomists for standard genome sequencing and annotation.</title>
        <authorList>
            <consortium name="The Broad Institute Genomics Platform"/>
            <consortium name="The Broad Institute Genome Sequencing Center for Infectious Disease"/>
            <person name="Wu L."/>
            <person name="Ma J."/>
        </authorList>
    </citation>
    <scope>NUCLEOTIDE SEQUENCE [LARGE SCALE GENOMIC DNA]</scope>
    <source>
        <strain evidence="10 11">JCM 13004</strain>
    </source>
</reference>
<feature type="transmembrane region" description="Helical" evidence="7">
    <location>
        <begin position="140"/>
        <end position="163"/>
    </location>
</feature>
<evidence type="ECO:0000256" key="8">
    <source>
        <dbReference type="SAM" id="MobiDB-lite"/>
    </source>
</evidence>
<feature type="transmembrane region" description="Helical" evidence="7">
    <location>
        <begin position="274"/>
        <end position="293"/>
    </location>
</feature>
<accession>A0ABN1W912</accession>
<comment type="caution">
    <text evidence="10">The sequence shown here is derived from an EMBL/GenBank/DDBJ whole genome shotgun (WGS) entry which is preliminary data.</text>
</comment>
<evidence type="ECO:0000256" key="5">
    <source>
        <dbReference type="ARBA" id="ARBA00022989"/>
    </source>
</evidence>
<feature type="transmembrane region" description="Helical" evidence="7">
    <location>
        <begin position="45"/>
        <end position="64"/>
    </location>
</feature>
<dbReference type="Proteomes" id="UP001500037">
    <property type="component" value="Unassembled WGS sequence"/>
</dbReference>
<evidence type="ECO:0000256" key="6">
    <source>
        <dbReference type="ARBA" id="ARBA00023136"/>
    </source>
</evidence>
<dbReference type="EMBL" id="BAAALF010000054">
    <property type="protein sequence ID" value="GAA1240692.1"/>
    <property type="molecule type" value="Genomic_DNA"/>
</dbReference>
<dbReference type="Gene3D" id="1.10.3720.10">
    <property type="entry name" value="MetI-like"/>
    <property type="match status" value="1"/>
</dbReference>
<comment type="subcellular location">
    <subcellularLocation>
        <location evidence="1 7">Cell membrane</location>
        <topology evidence="1 7">Multi-pass membrane protein</topology>
    </subcellularLocation>
</comment>
<evidence type="ECO:0000256" key="7">
    <source>
        <dbReference type="RuleBase" id="RU363032"/>
    </source>
</evidence>
<proteinExistence type="inferred from homology"/>
<evidence type="ECO:0000256" key="2">
    <source>
        <dbReference type="ARBA" id="ARBA00022448"/>
    </source>
</evidence>
<comment type="similarity">
    <text evidence="7">Belongs to the binding-protein-dependent transport system permease family.</text>
</comment>
<dbReference type="SUPFAM" id="SSF161098">
    <property type="entry name" value="MetI-like"/>
    <property type="match status" value="1"/>
</dbReference>
<organism evidence="10 11">
    <name type="scientific">Kitasatospora nipponensis</name>
    <dbReference type="NCBI Taxonomy" id="258049"/>
    <lineage>
        <taxon>Bacteria</taxon>
        <taxon>Bacillati</taxon>
        <taxon>Actinomycetota</taxon>
        <taxon>Actinomycetes</taxon>
        <taxon>Kitasatosporales</taxon>
        <taxon>Streptomycetaceae</taxon>
        <taxon>Kitasatospora</taxon>
    </lineage>
</organism>
<evidence type="ECO:0000259" key="9">
    <source>
        <dbReference type="PROSITE" id="PS50928"/>
    </source>
</evidence>
<keyword evidence="6 7" id="KW-0472">Membrane</keyword>
<name>A0ABN1W912_9ACTN</name>
<keyword evidence="11" id="KW-1185">Reference proteome</keyword>
<protein>
    <submittedName>
        <fullName evidence="10">Carbohydrate ABC transporter permease</fullName>
    </submittedName>
</protein>
<feature type="transmembrane region" description="Helical" evidence="7">
    <location>
        <begin position="175"/>
        <end position="196"/>
    </location>
</feature>
<keyword evidence="2 7" id="KW-0813">Transport</keyword>
<sequence>MTRLARSTRSTRHGTGTGTGTGGNAGAVRPPLGPTPRRRRRWPLLLRYAVLVAVLLVMFFPLVWQLLTSLKGPGENIYDGFLPRHPSLQAYRKVARTFPLWSYLGNTLVVAALAVSSNCVFAAMGGYAMSRRGWRGRRAVHLLFVATLMFPFESVMISMFLAVRSMGLIDTLVGVWIPGAVSTLSILIMRTAFLAVPDELEEAAVLDGAGEWRRFWSVYLPQTRGTLAVIAITSFIGAWDDFLWPLIALRSNEHYTLQLGLATLSGSFTNDQRLVAAGSIIALLPIAVLFFALQRVFFQGIADGAVKA</sequence>
<keyword evidence="3" id="KW-1003">Cell membrane</keyword>
<keyword evidence="4 7" id="KW-0812">Transmembrane</keyword>